<gene>
    <name evidence="2" type="ORF">PanWU01x14_213870</name>
</gene>
<feature type="compositionally biased region" description="Acidic residues" evidence="1">
    <location>
        <begin position="140"/>
        <end position="159"/>
    </location>
</feature>
<feature type="region of interest" description="Disordered" evidence="1">
    <location>
        <begin position="109"/>
        <end position="219"/>
    </location>
</feature>
<comment type="caution">
    <text evidence="2">The sequence shown here is derived from an EMBL/GenBank/DDBJ whole genome shotgun (WGS) entry which is preliminary data.</text>
</comment>
<evidence type="ECO:0000256" key="1">
    <source>
        <dbReference type="SAM" id="MobiDB-lite"/>
    </source>
</evidence>
<feature type="compositionally biased region" description="Basic and acidic residues" evidence="1">
    <location>
        <begin position="202"/>
        <end position="211"/>
    </location>
</feature>
<name>A0A2P5BSN4_PARAD</name>
<keyword evidence="3" id="KW-1185">Reference proteome</keyword>
<feature type="compositionally biased region" description="Basic and acidic residues" evidence="1">
    <location>
        <begin position="119"/>
        <end position="129"/>
    </location>
</feature>
<reference evidence="3" key="1">
    <citation type="submission" date="2016-06" db="EMBL/GenBank/DDBJ databases">
        <title>Parallel loss of symbiosis genes in relatives of nitrogen-fixing non-legume Parasponia.</title>
        <authorList>
            <person name="Van Velzen R."/>
            <person name="Holmer R."/>
            <person name="Bu F."/>
            <person name="Rutten L."/>
            <person name="Van Zeijl A."/>
            <person name="Liu W."/>
            <person name="Santuari L."/>
            <person name="Cao Q."/>
            <person name="Sharma T."/>
            <person name="Shen D."/>
            <person name="Roswanjaya Y."/>
            <person name="Wardhani T."/>
            <person name="Kalhor M.S."/>
            <person name="Jansen J."/>
            <person name="Van den Hoogen J."/>
            <person name="Gungor B."/>
            <person name="Hartog M."/>
            <person name="Hontelez J."/>
            <person name="Verver J."/>
            <person name="Yang W.-C."/>
            <person name="Schijlen E."/>
            <person name="Repin R."/>
            <person name="Schilthuizen M."/>
            <person name="Schranz E."/>
            <person name="Heidstra R."/>
            <person name="Miyata K."/>
            <person name="Fedorova E."/>
            <person name="Kohlen W."/>
            <person name="Bisseling T."/>
            <person name="Smit S."/>
            <person name="Geurts R."/>
        </authorList>
    </citation>
    <scope>NUCLEOTIDE SEQUENCE [LARGE SCALE GENOMIC DNA]</scope>
    <source>
        <strain evidence="3">cv. WU1-14</strain>
    </source>
</reference>
<proteinExistence type="predicted"/>
<dbReference type="EMBL" id="JXTB01000228">
    <property type="protein sequence ID" value="PON51817.1"/>
    <property type="molecule type" value="Genomic_DNA"/>
</dbReference>
<dbReference type="Proteomes" id="UP000237105">
    <property type="component" value="Unassembled WGS sequence"/>
</dbReference>
<dbReference type="AlphaFoldDB" id="A0A2P5BSN4"/>
<sequence length="285" mass="31855">MWKEEKKSWNWIGNSQLSKVISIQDNNIIQELIKNIYRSTEVDCSIFDIELNYIPFARVKVESTTVKNDEDVASFISEQRGGKQYRVPLHMTLIKKENVCGKQINIPELDDFSNYGEDNNAKNDGHGIEDNNNINNIGDHDDDEDDDDEYDNDEYDDDVSGGGGGGGDDGDGDDDDNIDDEDEDSVDVDDNNLDANNIDNIDSNHKKDKNNNNKNNNNEDLNVLIEPIIGDASTINPMVPSNGVYTHDDSAYISSVPNAYSSHHATENNHDSQIQAYCKITATTL</sequence>
<evidence type="ECO:0000313" key="3">
    <source>
        <dbReference type="Proteomes" id="UP000237105"/>
    </source>
</evidence>
<feature type="compositionally biased region" description="Acidic residues" evidence="1">
    <location>
        <begin position="168"/>
        <end position="192"/>
    </location>
</feature>
<evidence type="ECO:0000313" key="2">
    <source>
        <dbReference type="EMBL" id="PON51817.1"/>
    </source>
</evidence>
<organism evidence="2 3">
    <name type="scientific">Parasponia andersonii</name>
    <name type="common">Sponia andersonii</name>
    <dbReference type="NCBI Taxonomy" id="3476"/>
    <lineage>
        <taxon>Eukaryota</taxon>
        <taxon>Viridiplantae</taxon>
        <taxon>Streptophyta</taxon>
        <taxon>Embryophyta</taxon>
        <taxon>Tracheophyta</taxon>
        <taxon>Spermatophyta</taxon>
        <taxon>Magnoliopsida</taxon>
        <taxon>eudicotyledons</taxon>
        <taxon>Gunneridae</taxon>
        <taxon>Pentapetalae</taxon>
        <taxon>rosids</taxon>
        <taxon>fabids</taxon>
        <taxon>Rosales</taxon>
        <taxon>Cannabaceae</taxon>
        <taxon>Parasponia</taxon>
    </lineage>
</organism>
<protein>
    <submittedName>
        <fullName evidence="2">Uncharacterized protein</fullName>
    </submittedName>
</protein>
<accession>A0A2P5BSN4</accession>